<keyword evidence="1" id="KW-0732">Signal</keyword>
<comment type="caution">
    <text evidence="2">The sequence shown here is derived from an EMBL/GenBank/DDBJ whole genome shotgun (WGS) entry which is preliminary data.</text>
</comment>
<feature type="signal peptide" evidence="1">
    <location>
        <begin position="1"/>
        <end position="28"/>
    </location>
</feature>
<sequence>MGLLRHRDLYTQRIWVLAAALLLLGAEPEECPFKFRWPFGKEQRRAEDEEEGALIQFNNGVLAPTNCYRARLPPCKTYLSNGKM</sequence>
<evidence type="ECO:0000313" key="3">
    <source>
        <dbReference type="Proteomes" id="UP001172101"/>
    </source>
</evidence>
<dbReference type="Proteomes" id="UP001172101">
    <property type="component" value="Unassembled WGS sequence"/>
</dbReference>
<feature type="chain" id="PRO_5041265468" evidence="1">
    <location>
        <begin position="29"/>
        <end position="84"/>
    </location>
</feature>
<dbReference type="AlphaFoldDB" id="A0AA40B4H6"/>
<organism evidence="2 3">
    <name type="scientific">Lasiosphaeria miniovina</name>
    <dbReference type="NCBI Taxonomy" id="1954250"/>
    <lineage>
        <taxon>Eukaryota</taxon>
        <taxon>Fungi</taxon>
        <taxon>Dikarya</taxon>
        <taxon>Ascomycota</taxon>
        <taxon>Pezizomycotina</taxon>
        <taxon>Sordariomycetes</taxon>
        <taxon>Sordariomycetidae</taxon>
        <taxon>Sordariales</taxon>
        <taxon>Lasiosphaeriaceae</taxon>
        <taxon>Lasiosphaeria</taxon>
    </lineage>
</organism>
<name>A0AA40B4H6_9PEZI</name>
<proteinExistence type="predicted"/>
<dbReference type="RefSeq" id="XP_060300395.1">
    <property type="nucleotide sequence ID" value="XM_060441265.1"/>
</dbReference>
<keyword evidence="3" id="KW-1185">Reference proteome</keyword>
<evidence type="ECO:0000256" key="1">
    <source>
        <dbReference type="SAM" id="SignalP"/>
    </source>
</evidence>
<protein>
    <submittedName>
        <fullName evidence="2">Uncharacterized protein</fullName>
    </submittedName>
</protein>
<dbReference type="GeneID" id="85324535"/>
<accession>A0AA40B4H6</accession>
<evidence type="ECO:0000313" key="2">
    <source>
        <dbReference type="EMBL" id="KAK0727540.1"/>
    </source>
</evidence>
<gene>
    <name evidence="2" type="ORF">B0T26DRAFT_694891</name>
</gene>
<dbReference type="EMBL" id="JAUIRO010000002">
    <property type="protein sequence ID" value="KAK0727540.1"/>
    <property type="molecule type" value="Genomic_DNA"/>
</dbReference>
<reference evidence="2" key="1">
    <citation type="submission" date="2023-06" db="EMBL/GenBank/DDBJ databases">
        <title>Genome-scale phylogeny and comparative genomics of the fungal order Sordariales.</title>
        <authorList>
            <consortium name="Lawrence Berkeley National Laboratory"/>
            <person name="Hensen N."/>
            <person name="Bonometti L."/>
            <person name="Westerberg I."/>
            <person name="Brannstrom I.O."/>
            <person name="Guillou S."/>
            <person name="Cros-Aarteil S."/>
            <person name="Calhoun S."/>
            <person name="Haridas S."/>
            <person name="Kuo A."/>
            <person name="Mondo S."/>
            <person name="Pangilinan J."/>
            <person name="Riley R."/>
            <person name="LaButti K."/>
            <person name="Andreopoulos B."/>
            <person name="Lipzen A."/>
            <person name="Chen C."/>
            <person name="Yanf M."/>
            <person name="Daum C."/>
            <person name="Ng V."/>
            <person name="Clum A."/>
            <person name="Steindorff A."/>
            <person name="Ohm R."/>
            <person name="Martin F."/>
            <person name="Silar P."/>
            <person name="Natvig D."/>
            <person name="Lalanne C."/>
            <person name="Gautier V."/>
            <person name="Ament-velasquez S.L."/>
            <person name="Kruys A."/>
            <person name="Hutchinson M.I."/>
            <person name="Powell A.J."/>
            <person name="Barry K."/>
            <person name="Miller A.N."/>
            <person name="Grigoriev I.V."/>
            <person name="Debuchy R."/>
            <person name="Gladieux P."/>
            <person name="Thoren M.H."/>
            <person name="Johannesson H."/>
        </authorList>
    </citation>
    <scope>NUCLEOTIDE SEQUENCE</scope>
    <source>
        <strain evidence="2">SMH2392-1A</strain>
    </source>
</reference>